<comment type="subunit">
    <text evidence="6">The basal body constitutes a major portion of the flagellar organelle and consists of a number of rings mounted on a central rod.</text>
</comment>
<evidence type="ECO:0000256" key="6">
    <source>
        <dbReference type="PIRNR" id="PIRNR002889"/>
    </source>
</evidence>
<dbReference type="Proteomes" id="UP001460888">
    <property type="component" value="Unassembled WGS sequence"/>
</dbReference>
<keyword evidence="9" id="KW-1185">Reference proteome</keyword>
<evidence type="ECO:0000256" key="1">
    <source>
        <dbReference type="ARBA" id="ARBA00004117"/>
    </source>
</evidence>
<keyword evidence="8" id="KW-0969">Cilium</keyword>
<protein>
    <recommendedName>
        <fullName evidence="3 6">Flagellar basal body rod protein FlgB</fullName>
    </recommendedName>
</protein>
<dbReference type="Pfam" id="PF00460">
    <property type="entry name" value="Flg_bb_rod"/>
    <property type="match status" value="1"/>
</dbReference>
<name>A0ABV2AYE0_9GAMM</name>
<dbReference type="InterPro" id="IPR019776">
    <property type="entry name" value="Flagellar_basal_body_rod_CS"/>
</dbReference>
<comment type="similarity">
    <text evidence="2 6">Belongs to the flagella basal body rod proteins family.</text>
</comment>
<dbReference type="InterPro" id="IPR001444">
    <property type="entry name" value="Flag_bb_rod_N"/>
</dbReference>
<feature type="domain" description="Flagellar basal body rod protein N-terminal" evidence="7">
    <location>
        <begin position="14"/>
        <end position="39"/>
    </location>
</feature>
<dbReference type="PROSITE" id="PS00588">
    <property type="entry name" value="FLAGELLA_BB_ROD"/>
    <property type="match status" value="1"/>
</dbReference>
<dbReference type="EMBL" id="APND01000001">
    <property type="protein sequence ID" value="MES1928638.1"/>
    <property type="molecule type" value="Genomic_DNA"/>
</dbReference>
<evidence type="ECO:0000256" key="4">
    <source>
        <dbReference type="ARBA" id="ARBA00023143"/>
    </source>
</evidence>
<dbReference type="PANTHER" id="PTHR30435:SF12">
    <property type="entry name" value="FLAGELLAR BASAL BODY ROD PROTEIN FLGB"/>
    <property type="match status" value="1"/>
</dbReference>
<dbReference type="PIRSF" id="PIRSF002889">
    <property type="entry name" value="Rod_FlgB"/>
    <property type="match status" value="1"/>
</dbReference>
<accession>A0ABV2AYE0</accession>
<comment type="function">
    <text evidence="5 6">Structural component of flagellum, the bacterial motility apparatus. Part of the rod structure of flagellar basal body.</text>
</comment>
<dbReference type="PANTHER" id="PTHR30435">
    <property type="entry name" value="FLAGELLAR PROTEIN"/>
    <property type="match status" value="1"/>
</dbReference>
<proteinExistence type="inferred from homology"/>
<dbReference type="RefSeq" id="WP_353109829.1">
    <property type="nucleotide sequence ID" value="NZ_APND01000001.1"/>
</dbReference>
<gene>
    <name evidence="8" type="ORF">SADO_05245</name>
</gene>
<evidence type="ECO:0000256" key="2">
    <source>
        <dbReference type="ARBA" id="ARBA00009677"/>
    </source>
</evidence>
<comment type="caution">
    <text evidence="8">The sequence shown here is derived from an EMBL/GenBank/DDBJ whole genome shotgun (WGS) entry which is preliminary data.</text>
</comment>
<keyword evidence="8" id="KW-0966">Cell projection</keyword>
<sequence length="141" mass="15144">MLDRLEASLSFYKNALDIRDKRQGVLAANIANADTPNYKARDFDFRAELDRAIGASSSATGGGMPLATTAAGHMGPQAPGSVGAGTELAYRNASQPSLDGNTVDMDVERVEFMDNAVHYRANLQILGNQIKSLRSAMQPER</sequence>
<evidence type="ECO:0000256" key="5">
    <source>
        <dbReference type="ARBA" id="ARBA00024934"/>
    </source>
</evidence>
<dbReference type="NCBIfam" id="TIGR01396">
    <property type="entry name" value="FlgB"/>
    <property type="match status" value="1"/>
</dbReference>
<evidence type="ECO:0000259" key="7">
    <source>
        <dbReference type="Pfam" id="PF00460"/>
    </source>
</evidence>
<keyword evidence="4 6" id="KW-0975">Bacterial flagellum</keyword>
<dbReference type="InterPro" id="IPR006300">
    <property type="entry name" value="FlgB"/>
</dbReference>
<keyword evidence="8" id="KW-0282">Flagellum</keyword>
<reference evidence="8 9" key="1">
    <citation type="submission" date="2013-03" db="EMBL/GenBank/DDBJ databases">
        <title>Salinisphaera dokdonensis CL-ES53 Genome Sequencing.</title>
        <authorList>
            <person name="Li C."/>
            <person name="Lai Q."/>
            <person name="Shao Z."/>
        </authorList>
    </citation>
    <scope>NUCLEOTIDE SEQUENCE [LARGE SCALE GENOMIC DNA]</scope>
    <source>
        <strain evidence="8 9">CL-ES53</strain>
    </source>
</reference>
<organism evidence="8 9">
    <name type="scientific">Salinisphaera dokdonensis CL-ES53</name>
    <dbReference type="NCBI Taxonomy" id="1304272"/>
    <lineage>
        <taxon>Bacteria</taxon>
        <taxon>Pseudomonadati</taxon>
        <taxon>Pseudomonadota</taxon>
        <taxon>Gammaproteobacteria</taxon>
        <taxon>Salinisphaerales</taxon>
        <taxon>Salinisphaeraceae</taxon>
        <taxon>Salinisphaera</taxon>
    </lineage>
</organism>
<evidence type="ECO:0000313" key="9">
    <source>
        <dbReference type="Proteomes" id="UP001460888"/>
    </source>
</evidence>
<comment type="subcellular location">
    <subcellularLocation>
        <location evidence="1 6">Bacterial flagellum basal body</location>
    </subcellularLocation>
</comment>
<evidence type="ECO:0000256" key="3">
    <source>
        <dbReference type="ARBA" id="ARBA00014376"/>
    </source>
</evidence>
<evidence type="ECO:0000313" key="8">
    <source>
        <dbReference type="EMBL" id="MES1928638.1"/>
    </source>
</evidence>